<keyword evidence="2" id="KW-1185">Reference proteome</keyword>
<dbReference type="AlphaFoldDB" id="A0A6A4NQ53"/>
<reference evidence="2" key="1">
    <citation type="journal article" date="2020" name="Nat. Commun.">
        <title>Genome sequence of the cluster root forming white lupin.</title>
        <authorList>
            <person name="Hufnagel B."/>
            <person name="Marques A."/>
            <person name="Soriano A."/>
            <person name="Marques L."/>
            <person name="Divol F."/>
            <person name="Doumas P."/>
            <person name="Sallet E."/>
            <person name="Mancinotti D."/>
            <person name="Carrere S."/>
            <person name="Marande W."/>
            <person name="Arribat S."/>
            <person name="Keller J."/>
            <person name="Huneau C."/>
            <person name="Blein T."/>
            <person name="Aime D."/>
            <person name="Laguerre M."/>
            <person name="Taylor J."/>
            <person name="Schubert V."/>
            <person name="Nelson M."/>
            <person name="Geu-Flores F."/>
            <person name="Crespi M."/>
            <person name="Gallardo-Guerrero K."/>
            <person name="Delaux P.-M."/>
            <person name="Salse J."/>
            <person name="Berges H."/>
            <person name="Guyot R."/>
            <person name="Gouzy J."/>
            <person name="Peret B."/>
        </authorList>
    </citation>
    <scope>NUCLEOTIDE SEQUENCE [LARGE SCALE GENOMIC DNA]</scope>
    <source>
        <strain evidence="2">cv. Amiga</strain>
    </source>
</reference>
<sequence length="68" mass="7615">MSILLVAHFSSQQGLLVGPRSVNEVSEEFSYGHCSLWDSTPYITIQHLTSFVLSREQLAALVVRYMGN</sequence>
<protein>
    <submittedName>
        <fullName evidence="1">Uncharacterized protein</fullName>
    </submittedName>
</protein>
<evidence type="ECO:0000313" key="1">
    <source>
        <dbReference type="EMBL" id="KAE9588727.1"/>
    </source>
</evidence>
<accession>A0A6A4NQ53</accession>
<organism evidence="1 2">
    <name type="scientific">Lupinus albus</name>
    <name type="common">White lupine</name>
    <name type="synonym">Lupinus termis</name>
    <dbReference type="NCBI Taxonomy" id="3870"/>
    <lineage>
        <taxon>Eukaryota</taxon>
        <taxon>Viridiplantae</taxon>
        <taxon>Streptophyta</taxon>
        <taxon>Embryophyta</taxon>
        <taxon>Tracheophyta</taxon>
        <taxon>Spermatophyta</taxon>
        <taxon>Magnoliopsida</taxon>
        <taxon>eudicotyledons</taxon>
        <taxon>Gunneridae</taxon>
        <taxon>Pentapetalae</taxon>
        <taxon>rosids</taxon>
        <taxon>fabids</taxon>
        <taxon>Fabales</taxon>
        <taxon>Fabaceae</taxon>
        <taxon>Papilionoideae</taxon>
        <taxon>50 kb inversion clade</taxon>
        <taxon>genistoids sensu lato</taxon>
        <taxon>core genistoids</taxon>
        <taxon>Genisteae</taxon>
        <taxon>Lupinus</taxon>
    </lineage>
</organism>
<gene>
    <name evidence="1" type="ORF">Lalb_Chr22g0358431</name>
</gene>
<dbReference type="Proteomes" id="UP000447434">
    <property type="component" value="Chromosome 22"/>
</dbReference>
<dbReference type="EMBL" id="WOCE01000022">
    <property type="protein sequence ID" value="KAE9588727.1"/>
    <property type="molecule type" value="Genomic_DNA"/>
</dbReference>
<proteinExistence type="predicted"/>
<evidence type="ECO:0000313" key="2">
    <source>
        <dbReference type="Proteomes" id="UP000447434"/>
    </source>
</evidence>
<name>A0A6A4NQ53_LUPAL</name>
<comment type="caution">
    <text evidence="1">The sequence shown here is derived from an EMBL/GenBank/DDBJ whole genome shotgun (WGS) entry which is preliminary data.</text>
</comment>